<dbReference type="AlphaFoldDB" id="A0A845R0Y9"/>
<dbReference type="OrthoDB" id="8880247at2"/>
<gene>
    <name evidence="2" type="ORF">D3Z33_09590</name>
</gene>
<dbReference type="PANTHER" id="PTHR42928">
    <property type="entry name" value="TRICARBOXYLATE-BINDING PROTEIN"/>
    <property type="match status" value="1"/>
</dbReference>
<sequence>MNSFIKKLISIFLIFGLVLTISVGCSDSDSGTKESSSDYPNKSIEIIVPASAGGGTDSTARALGTQLEKKLDTSIGILNKPGASGSVGMTEGANAKADGYTATMVFVELTMYKHLGLSPLTPDEFKPVAMINFDPAALTVPADAPYDTLEEFINYAKENPGEVSVGNAGTGSIWHIAAANLEKTAGIELNHVPHEGAAPAVTALVGGHIDAVTVSPAEVKSQLEAGNLKTLAVMADERSELISDVPTFKEAGLDAESIGTWRGITVPKETPDEIVETLEKGFLEAAKEKEFEDFMKNNGLGIELKNSEEFKTFIEKNEKLFGEIISDLDI</sequence>
<evidence type="ECO:0000313" key="2">
    <source>
        <dbReference type="EMBL" id="NBI07102.1"/>
    </source>
</evidence>
<name>A0A845R0Y9_9CLOT</name>
<accession>A0A845R0Y9</accession>
<dbReference type="PROSITE" id="PS51257">
    <property type="entry name" value="PROKAR_LIPOPROTEIN"/>
    <property type="match status" value="1"/>
</dbReference>
<evidence type="ECO:0000313" key="3">
    <source>
        <dbReference type="Proteomes" id="UP000467132"/>
    </source>
</evidence>
<dbReference type="InterPro" id="IPR042100">
    <property type="entry name" value="Bug_dom1"/>
</dbReference>
<dbReference type="InterPro" id="IPR005064">
    <property type="entry name" value="BUG"/>
</dbReference>
<dbReference type="Pfam" id="PF03401">
    <property type="entry name" value="TctC"/>
    <property type="match status" value="1"/>
</dbReference>
<comment type="caution">
    <text evidence="2">The sequence shown here is derived from an EMBL/GenBank/DDBJ whole genome shotgun (WGS) entry which is preliminary data.</text>
</comment>
<dbReference type="Gene3D" id="3.40.190.150">
    <property type="entry name" value="Bordetella uptake gene, domain 1"/>
    <property type="match status" value="1"/>
</dbReference>
<dbReference type="CDD" id="cd07012">
    <property type="entry name" value="PBP2_Bug_TTT"/>
    <property type="match status" value="1"/>
</dbReference>
<reference evidence="2 3" key="1">
    <citation type="submission" date="2018-08" db="EMBL/GenBank/DDBJ databases">
        <title>Murine metabolic-syndrome-specific gut microbial biobank.</title>
        <authorList>
            <person name="Liu C."/>
        </authorList>
    </citation>
    <scope>NUCLEOTIDE SEQUENCE [LARGE SCALE GENOMIC DNA]</scope>
    <source>
        <strain evidence="2 3">583</strain>
    </source>
</reference>
<evidence type="ECO:0000256" key="1">
    <source>
        <dbReference type="ARBA" id="ARBA00006987"/>
    </source>
</evidence>
<proteinExistence type="inferred from homology"/>
<dbReference type="Proteomes" id="UP000467132">
    <property type="component" value="Unassembled WGS sequence"/>
</dbReference>
<organism evidence="2 3">
    <name type="scientific">Senegalia massiliensis</name>
    <dbReference type="NCBI Taxonomy" id="1720316"/>
    <lineage>
        <taxon>Bacteria</taxon>
        <taxon>Bacillati</taxon>
        <taxon>Bacillota</taxon>
        <taxon>Clostridia</taxon>
        <taxon>Eubacteriales</taxon>
        <taxon>Clostridiaceae</taxon>
        <taxon>Senegalia</taxon>
    </lineage>
</organism>
<dbReference type="Gene3D" id="3.40.190.10">
    <property type="entry name" value="Periplasmic binding protein-like II"/>
    <property type="match status" value="1"/>
</dbReference>
<dbReference type="RefSeq" id="WP_160197571.1">
    <property type="nucleotide sequence ID" value="NZ_QXXA01000010.1"/>
</dbReference>
<dbReference type="PIRSF" id="PIRSF017082">
    <property type="entry name" value="YflP"/>
    <property type="match status" value="1"/>
</dbReference>
<comment type="similarity">
    <text evidence="1">Belongs to the UPF0065 (bug) family.</text>
</comment>
<protein>
    <submittedName>
        <fullName evidence="2">Tripartite tricarboxylate transporter substrate binding protein</fullName>
    </submittedName>
</protein>
<dbReference type="EMBL" id="QXXA01000010">
    <property type="protein sequence ID" value="NBI07102.1"/>
    <property type="molecule type" value="Genomic_DNA"/>
</dbReference>
<keyword evidence="3" id="KW-1185">Reference proteome</keyword>
<dbReference type="SUPFAM" id="SSF53850">
    <property type="entry name" value="Periplasmic binding protein-like II"/>
    <property type="match status" value="1"/>
</dbReference>
<dbReference type="PANTHER" id="PTHR42928:SF5">
    <property type="entry name" value="BLR1237 PROTEIN"/>
    <property type="match status" value="1"/>
</dbReference>